<comment type="caution">
    <text evidence="2">The sequence shown here is derived from an EMBL/GenBank/DDBJ whole genome shotgun (WGS) entry which is preliminary data.</text>
</comment>
<sequence length="93" mass="9972">MQTGAHNRYSTTLRQLSRLRNPLNVINTQTPAIAAPLHFVSPSMSSTEPNNLSPTPALRSPPTPNAASTHTRDAIVVPPSAAPSSQRHTHETT</sequence>
<evidence type="ECO:0000313" key="3">
    <source>
        <dbReference type="Proteomes" id="UP000807025"/>
    </source>
</evidence>
<name>A0A9P5ZL42_PLEER</name>
<proteinExistence type="predicted"/>
<dbReference type="Proteomes" id="UP000807025">
    <property type="component" value="Unassembled WGS sequence"/>
</dbReference>
<evidence type="ECO:0000313" key="2">
    <source>
        <dbReference type="EMBL" id="KAF9489275.1"/>
    </source>
</evidence>
<dbReference type="EMBL" id="MU154677">
    <property type="protein sequence ID" value="KAF9489275.1"/>
    <property type="molecule type" value="Genomic_DNA"/>
</dbReference>
<accession>A0A9P5ZL42</accession>
<organism evidence="2 3">
    <name type="scientific">Pleurotus eryngii</name>
    <name type="common">Boletus of the steppes</name>
    <dbReference type="NCBI Taxonomy" id="5323"/>
    <lineage>
        <taxon>Eukaryota</taxon>
        <taxon>Fungi</taxon>
        <taxon>Dikarya</taxon>
        <taxon>Basidiomycota</taxon>
        <taxon>Agaricomycotina</taxon>
        <taxon>Agaricomycetes</taxon>
        <taxon>Agaricomycetidae</taxon>
        <taxon>Agaricales</taxon>
        <taxon>Pleurotineae</taxon>
        <taxon>Pleurotaceae</taxon>
        <taxon>Pleurotus</taxon>
    </lineage>
</organism>
<dbReference type="AlphaFoldDB" id="A0A9P5ZL42"/>
<gene>
    <name evidence="2" type="ORF">BDN71DRAFT_1456379</name>
</gene>
<feature type="region of interest" description="Disordered" evidence="1">
    <location>
        <begin position="42"/>
        <end position="93"/>
    </location>
</feature>
<evidence type="ECO:0000256" key="1">
    <source>
        <dbReference type="SAM" id="MobiDB-lite"/>
    </source>
</evidence>
<protein>
    <submittedName>
        <fullName evidence="2">Uncharacterized protein</fullName>
    </submittedName>
</protein>
<keyword evidence="3" id="KW-1185">Reference proteome</keyword>
<feature type="compositionally biased region" description="Polar residues" evidence="1">
    <location>
        <begin position="42"/>
        <end position="54"/>
    </location>
</feature>
<reference evidence="2" key="1">
    <citation type="submission" date="2020-11" db="EMBL/GenBank/DDBJ databases">
        <authorList>
            <consortium name="DOE Joint Genome Institute"/>
            <person name="Ahrendt S."/>
            <person name="Riley R."/>
            <person name="Andreopoulos W."/>
            <person name="Labutti K."/>
            <person name="Pangilinan J."/>
            <person name="Ruiz-Duenas F.J."/>
            <person name="Barrasa J.M."/>
            <person name="Sanchez-Garcia M."/>
            <person name="Camarero S."/>
            <person name="Miyauchi S."/>
            <person name="Serrano A."/>
            <person name="Linde D."/>
            <person name="Babiker R."/>
            <person name="Drula E."/>
            <person name="Ayuso-Fernandez I."/>
            <person name="Pacheco R."/>
            <person name="Padilla G."/>
            <person name="Ferreira P."/>
            <person name="Barriuso J."/>
            <person name="Kellner H."/>
            <person name="Castanera R."/>
            <person name="Alfaro M."/>
            <person name="Ramirez L."/>
            <person name="Pisabarro A.G."/>
            <person name="Kuo A."/>
            <person name="Tritt A."/>
            <person name="Lipzen A."/>
            <person name="He G."/>
            <person name="Yan M."/>
            <person name="Ng V."/>
            <person name="Cullen D."/>
            <person name="Martin F."/>
            <person name="Rosso M.-N."/>
            <person name="Henrissat B."/>
            <person name="Hibbett D."/>
            <person name="Martinez A.T."/>
            <person name="Grigoriev I.V."/>
        </authorList>
    </citation>
    <scope>NUCLEOTIDE SEQUENCE</scope>
    <source>
        <strain evidence="2">ATCC 90797</strain>
    </source>
</reference>